<dbReference type="InterPro" id="IPR002941">
    <property type="entry name" value="DNA_methylase_N4/N6"/>
</dbReference>
<dbReference type="GO" id="GO:0016539">
    <property type="term" value="P:intein-mediated protein splicing"/>
    <property type="evidence" value="ECO:0007669"/>
    <property type="project" value="InterPro"/>
</dbReference>
<dbReference type="Pfam" id="PF01555">
    <property type="entry name" value="N6_N4_Mtase"/>
    <property type="match status" value="1"/>
</dbReference>
<evidence type="ECO:0000313" key="5">
    <source>
        <dbReference type="EMBL" id="KKL86473.1"/>
    </source>
</evidence>
<comment type="caution">
    <text evidence="5">The sequence shown here is derived from an EMBL/GenBank/DDBJ whole genome shotgun (WGS) entry which is preliminary data.</text>
</comment>
<dbReference type="InterPro" id="IPR036844">
    <property type="entry name" value="Hint_dom_sf"/>
</dbReference>
<feature type="non-terminal residue" evidence="5">
    <location>
        <position position="318"/>
    </location>
</feature>
<proteinExistence type="inferred from homology"/>
<dbReference type="SUPFAM" id="SSF51294">
    <property type="entry name" value="Hedgehog/intein (Hint) domain"/>
    <property type="match status" value="1"/>
</dbReference>
<comment type="similarity">
    <text evidence="1">Belongs to the N(4)/N(6)-methyltransferase family.</text>
</comment>
<dbReference type="GO" id="GO:0004519">
    <property type="term" value="F:endonuclease activity"/>
    <property type="evidence" value="ECO:0007669"/>
    <property type="project" value="InterPro"/>
</dbReference>
<sequence length="318" mass="36883">MLKIIQGDCNKVMRTIKRNTIDTIITDPPYALKFMGKAWDYELPSVKCFKRMLRVAKPGAILLCFGGTRTFHRIACNIEDAGWMIKDCIMWMYGCLSEDTEILTHEGWKNINTISTSDTVFSMNLKTGGIKNSPVIQKYKYKHDGNMISIKNHNTNQLLTLNHKVICKKGQRQQKKYVRKWFVDKEYAYRDAYTINSAKYTIPLAGYYDGYYSIGNVFAELIGWILSEGSFQEDTNAVNIHQSSVNPENVSRIRSCLKRLHIPHSEYKRQRIYKKWLCRKIYRARQYQARVDFAKGQRKANMEAIQAGERETAAIIIG</sequence>
<evidence type="ECO:0000259" key="4">
    <source>
        <dbReference type="Pfam" id="PF01555"/>
    </source>
</evidence>
<dbReference type="PROSITE" id="PS50817">
    <property type="entry name" value="INTEIN_N_TER"/>
    <property type="match status" value="1"/>
</dbReference>
<keyword evidence="2" id="KW-0489">Methyltransferase</keyword>
<dbReference type="InterPro" id="IPR029063">
    <property type="entry name" value="SAM-dependent_MTases_sf"/>
</dbReference>
<dbReference type="AlphaFoldDB" id="A0A0F9FJL4"/>
<evidence type="ECO:0000256" key="1">
    <source>
        <dbReference type="ARBA" id="ARBA00006594"/>
    </source>
</evidence>
<dbReference type="SUPFAM" id="SSF53335">
    <property type="entry name" value="S-adenosyl-L-methionine-dependent methyltransferases"/>
    <property type="match status" value="1"/>
</dbReference>
<reference evidence="5" key="1">
    <citation type="journal article" date="2015" name="Nature">
        <title>Complex archaea that bridge the gap between prokaryotes and eukaryotes.</title>
        <authorList>
            <person name="Spang A."/>
            <person name="Saw J.H."/>
            <person name="Jorgensen S.L."/>
            <person name="Zaremba-Niedzwiedzka K."/>
            <person name="Martijn J."/>
            <person name="Lind A.E."/>
            <person name="van Eijk R."/>
            <person name="Schleper C."/>
            <person name="Guy L."/>
            <person name="Ettema T.J."/>
        </authorList>
    </citation>
    <scope>NUCLEOTIDE SEQUENCE</scope>
</reference>
<dbReference type="PROSITE" id="PS00092">
    <property type="entry name" value="N6_MTASE"/>
    <property type="match status" value="1"/>
</dbReference>
<keyword evidence="3" id="KW-0808">Transferase</keyword>
<protein>
    <recommendedName>
        <fullName evidence="4">DNA methylase N-4/N-6 domain-containing protein</fullName>
    </recommendedName>
</protein>
<dbReference type="GO" id="GO:0003677">
    <property type="term" value="F:DNA binding"/>
    <property type="evidence" value="ECO:0007669"/>
    <property type="project" value="InterPro"/>
</dbReference>
<evidence type="ECO:0000256" key="2">
    <source>
        <dbReference type="ARBA" id="ARBA00022603"/>
    </source>
</evidence>
<gene>
    <name evidence="5" type="ORF">LCGC14_1944400</name>
</gene>
<dbReference type="GO" id="GO:0008170">
    <property type="term" value="F:N-methyltransferase activity"/>
    <property type="evidence" value="ECO:0007669"/>
    <property type="project" value="InterPro"/>
</dbReference>
<dbReference type="Gene3D" id="3.40.50.150">
    <property type="entry name" value="Vaccinia Virus protein VP39"/>
    <property type="match status" value="1"/>
</dbReference>
<feature type="domain" description="DNA methylase N-4/N-6" evidence="4">
    <location>
        <begin position="21"/>
        <end position="180"/>
    </location>
</feature>
<dbReference type="GO" id="GO:0032259">
    <property type="term" value="P:methylation"/>
    <property type="evidence" value="ECO:0007669"/>
    <property type="project" value="UniProtKB-KW"/>
</dbReference>
<dbReference type="EMBL" id="LAZR01021108">
    <property type="protein sequence ID" value="KKL86473.1"/>
    <property type="molecule type" value="Genomic_DNA"/>
</dbReference>
<dbReference type="InterPro" id="IPR006141">
    <property type="entry name" value="Intein_N"/>
</dbReference>
<name>A0A0F9FJL4_9ZZZZ</name>
<evidence type="ECO:0000256" key="3">
    <source>
        <dbReference type="ARBA" id="ARBA00022679"/>
    </source>
</evidence>
<accession>A0A0F9FJL4</accession>
<dbReference type="InterPro" id="IPR002052">
    <property type="entry name" value="DNA_methylase_N6_adenine_CS"/>
</dbReference>
<organism evidence="5">
    <name type="scientific">marine sediment metagenome</name>
    <dbReference type="NCBI Taxonomy" id="412755"/>
    <lineage>
        <taxon>unclassified sequences</taxon>
        <taxon>metagenomes</taxon>
        <taxon>ecological metagenomes</taxon>
    </lineage>
</organism>